<protein>
    <recommendedName>
        <fullName evidence="3">Integrase core domain containing protein</fullName>
    </recommendedName>
</protein>
<sequence>MRELYASYVATLRGSIHKNDRPTAKEPLTTTLVHEFSIEIYETTIRRFLYGPSPDHSWALNMAEFVYRWDIVRGGVFQQSIKKRETLLHWLASQIVADREDSGLPIWHCGKLIWPTGTLDIGLIRDEANVAVPHRELPVDVPPIGADLVDVVKQMQDDDPASPAHTVDVPASSS</sequence>
<evidence type="ECO:0008006" key="3">
    <source>
        <dbReference type="Google" id="ProtNLM"/>
    </source>
</evidence>
<dbReference type="AlphaFoldDB" id="A0A9J5YZI1"/>
<accession>A0A9J5YZI1</accession>
<name>A0A9J5YZI1_SOLCO</name>
<organism evidence="1 2">
    <name type="scientific">Solanum commersonii</name>
    <name type="common">Commerson's wild potato</name>
    <name type="synonym">Commerson's nightshade</name>
    <dbReference type="NCBI Taxonomy" id="4109"/>
    <lineage>
        <taxon>Eukaryota</taxon>
        <taxon>Viridiplantae</taxon>
        <taxon>Streptophyta</taxon>
        <taxon>Embryophyta</taxon>
        <taxon>Tracheophyta</taxon>
        <taxon>Spermatophyta</taxon>
        <taxon>Magnoliopsida</taxon>
        <taxon>eudicotyledons</taxon>
        <taxon>Gunneridae</taxon>
        <taxon>Pentapetalae</taxon>
        <taxon>asterids</taxon>
        <taxon>lamiids</taxon>
        <taxon>Solanales</taxon>
        <taxon>Solanaceae</taxon>
        <taxon>Solanoideae</taxon>
        <taxon>Solaneae</taxon>
        <taxon>Solanum</taxon>
    </lineage>
</organism>
<dbReference type="EMBL" id="JACXVP010000005">
    <property type="protein sequence ID" value="KAG5606067.1"/>
    <property type="molecule type" value="Genomic_DNA"/>
</dbReference>
<evidence type="ECO:0000313" key="2">
    <source>
        <dbReference type="Proteomes" id="UP000824120"/>
    </source>
</evidence>
<keyword evidence="2" id="KW-1185">Reference proteome</keyword>
<reference evidence="1 2" key="1">
    <citation type="submission" date="2020-09" db="EMBL/GenBank/DDBJ databases">
        <title>De no assembly of potato wild relative species, Solanum commersonii.</title>
        <authorList>
            <person name="Cho K."/>
        </authorList>
    </citation>
    <scope>NUCLEOTIDE SEQUENCE [LARGE SCALE GENOMIC DNA]</scope>
    <source>
        <strain evidence="1">LZ3.2</strain>
        <tissue evidence="1">Leaf</tissue>
    </source>
</reference>
<dbReference type="Proteomes" id="UP000824120">
    <property type="component" value="Chromosome 5"/>
</dbReference>
<gene>
    <name evidence="1" type="ORF">H5410_027559</name>
</gene>
<proteinExistence type="predicted"/>
<evidence type="ECO:0000313" key="1">
    <source>
        <dbReference type="EMBL" id="KAG5606067.1"/>
    </source>
</evidence>
<comment type="caution">
    <text evidence="1">The sequence shown here is derived from an EMBL/GenBank/DDBJ whole genome shotgun (WGS) entry which is preliminary data.</text>
</comment>